<dbReference type="EMBL" id="JAAZON010000672">
    <property type="protein sequence ID" value="NMC64433.1"/>
    <property type="molecule type" value="Genomic_DNA"/>
</dbReference>
<evidence type="ECO:0000256" key="5">
    <source>
        <dbReference type="ARBA" id="ARBA00023163"/>
    </source>
</evidence>
<dbReference type="SUPFAM" id="SSF52172">
    <property type="entry name" value="CheY-like"/>
    <property type="match status" value="1"/>
</dbReference>
<reference evidence="10 11" key="1">
    <citation type="journal article" date="2020" name="Biotechnol. Biofuels">
        <title>New insights from the biogas microbiome by comprehensive genome-resolved metagenomics of nearly 1600 species originating from multiple anaerobic digesters.</title>
        <authorList>
            <person name="Campanaro S."/>
            <person name="Treu L."/>
            <person name="Rodriguez-R L.M."/>
            <person name="Kovalovszki A."/>
            <person name="Ziels R.M."/>
            <person name="Maus I."/>
            <person name="Zhu X."/>
            <person name="Kougias P.G."/>
            <person name="Basile A."/>
            <person name="Luo G."/>
            <person name="Schluter A."/>
            <person name="Konstantinidis K.T."/>
            <person name="Angelidaki I."/>
        </authorList>
    </citation>
    <scope>NUCLEOTIDE SEQUENCE [LARGE SCALE GENOMIC DNA]</scope>
    <source>
        <strain evidence="10">AS27yjCOA_65</strain>
    </source>
</reference>
<evidence type="ECO:0000256" key="4">
    <source>
        <dbReference type="ARBA" id="ARBA00023125"/>
    </source>
</evidence>
<dbReference type="GO" id="GO:0000156">
    <property type="term" value="F:phosphorelay response regulator activity"/>
    <property type="evidence" value="ECO:0007669"/>
    <property type="project" value="TreeGrafter"/>
</dbReference>
<accession>A0A7X9FUB1</accession>
<keyword evidence="4 7" id="KW-0238">DNA-binding</keyword>
<dbReference type="InterPro" id="IPR001789">
    <property type="entry name" value="Sig_transdc_resp-reg_receiver"/>
</dbReference>
<keyword evidence="2" id="KW-0902">Two-component regulatory system</keyword>
<dbReference type="Proteomes" id="UP000524246">
    <property type="component" value="Unassembled WGS sequence"/>
</dbReference>
<sequence length="229" mass="25663">MIKENLLIAVIDDDQSVSSGLRLNLELEGYKVICAADGEAGLDLVQKEHPDLIVLDVMMPKKDGLQLCKELRAAGISTPLILLTARNAEVDKVLGLDLGADDYLAKPFGMLELIARVKALLRRGTVTRKVERVEFSDVIIDFKAYQAKRQGEALELSAREFRLLQYLISKSDSVVTRDELLDEVWGYNSYPSTRTVDNHIARLRQKIEENSENPKHILTVHGVGYKFVA</sequence>
<dbReference type="InterPro" id="IPR016032">
    <property type="entry name" value="Sig_transdc_resp-reg_C-effctor"/>
</dbReference>
<dbReference type="Gene3D" id="1.10.10.10">
    <property type="entry name" value="Winged helix-like DNA-binding domain superfamily/Winged helix DNA-binding domain"/>
    <property type="match status" value="1"/>
</dbReference>
<feature type="domain" description="Response regulatory" evidence="8">
    <location>
        <begin position="7"/>
        <end position="121"/>
    </location>
</feature>
<evidence type="ECO:0000256" key="2">
    <source>
        <dbReference type="ARBA" id="ARBA00023012"/>
    </source>
</evidence>
<evidence type="ECO:0000313" key="11">
    <source>
        <dbReference type="Proteomes" id="UP000524246"/>
    </source>
</evidence>
<dbReference type="InterPro" id="IPR036388">
    <property type="entry name" value="WH-like_DNA-bd_sf"/>
</dbReference>
<proteinExistence type="predicted"/>
<evidence type="ECO:0000259" key="8">
    <source>
        <dbReference type="PROSITE" id="PS50110"/>
    </source>
</evidence>
<dbReference type="Gene3D" id="6.10.250.690">
    <property type="match status" value="1"/>
</dbReference>
<evidence type="ECO:0000256" key="3">
    <source>
        <dbReference type="ARBA" id="ARBA00023015"/>
    </source>
</evidence>
<feature type="DNA-binding region" description="OmpR/PhoB-type" evidence="7">
    <location>
        <begin position="130"/>
        <end position="229"/>
    </location>
</feature>
<dbReference type="GO" id="GO:0000976">
    <property type="term" value="F:transcription cis-regulatory region binding"/>
    <property type="evidence" value="ECO:0007669"/>
    <property type="project" value="TreeGrafter"/>
</dbReference>
<dbReference type="AlphaFoldDB" id="A0A7X9FUB1"/>
<dbReference type="SMART" id="SM00862">
    <property type="entry name" value="Trans_reg_C"/>
    <property type="match status" value="1"/>
</dbReference>
<feature type="domain" description="OmpR/PhoB-type" evidence="9">
    <location>
        <begin position="130"/>
        <end position="229"/>
    </location>
</feature>
<organism evidence="10 11">
    <name type="scientific">SAR324 cluster bacterium</name>
    <dbReference type="NCBI Taxonomy" id="2024889"/>
    <lineage>
        <taxon>Bacteria</taxon>
        <taxon>Deltaproteobacteria</taxon>
        <taxon>SAR324 cluster</taxon>
    </lineage>
</organism>
<dbReference type="Pfam" id="PF00072">
    <property type="entry name" value="Response_reg"/>
    <property type="match status" value="1"/>
</dbReference>
<keyword evidence="5" id="KW-0804">Transcription</keyword>
<dbReference type="SUPFAM" id="SSF46894">
    <property type="entry name" value="C-terminal effector domain of the bipartite response regulators"/>
    <property type="match status" value="1"/>
</dbReference>
<dbReference type="GO" id="GO:0005829">
    <property type="term" value="C:cytosol"/>
    <property type="evidence" value="ECO:0007669"/>
    <property type="project" value="TreeGrafter"/>
</dbReference>
<dbReference type="InterPro" id="IPR039420">
    <property type="entry name" value="WalR-like"/>
</dbReference>
<dbReference type="InterPro" id="IPR001867">
    <property type="entry name" value="OmpR/PhoB-type_DNA-bd"/>
</dbReference>
<dbReference type="Pfam" id="PF00486">
    <property type="entry name" value="Trans_reg_C"/>
    <property type="match status" value="1"/>
</dbReference>
<evidence type="ECO:0000313" key="10">
    <source>
        <dbReference type="EMBL" id="NMC64433.1"/>
    </source>
</evidence>
<dbReference type="FunFam" id="1.10.10.10:FF:000018">
    <property type="entry name" value="DNA-binding response regulator ResD"/>
    <property type="match status" value="1"/>
</dbReference>
<dbReference type="FunFam" id="3.40.50.2300:FF:000001">
    <property type="entry name" value="DNA-binding response regulator PhoB"/>
    <property type="match status" value="1"/>
</dbReference>
<dbReference type="PANTHER" id="PTHR48111">
    <property type="entry name" value="REGULATOR OF RPOS"/>
    <property type="match status" value="1"/>
</dbReference>
<comment type="caution">
    <text evidence="10">The sequence shown here is derived from an EMBL/GenBank/DDBJ whole genome shotgun (WGS) entry which is preliminary data.</text>
</comment>
<dbReference type="GO" id="GO:0006355">
    <property type="term" value="P:regulation of DNA-templated transcription"/>
    <property type="evidence" value="ECO:0007669"/>
    <property type="project" value="InterPro"/>
</dbReference>
<name>A0A7X9FUB1_9DELT</name>
<dbReference type="CDD" id="cd17574">
    <property type="entry name" value="REC_OmpR"/>
    <property type="match status" value="1"/>
</dbReference>
<evidence type="ECO:0000256" key="6">
    <source>
        <dbReference type="PROSITE-ProRule" id="PRU00169"/>
    </source>
</evidence>
<feature type="modified residue" description="4-aspartylphosphate" evidence="6">
    <location>
        <position position="56"/>
    </location>
</feature>
<protein>
    <submittedName>
        <fullName evidence="10">Response regulator transcription factor</fullName>
    </submittedName>
</protein>
<dbReference type="PROSITE" id="PS51755">
    <property type="entry name" value="OMPR_PHOB"/>
    <property type="match status" value="1"/>
</dbReference>
<evidence type="ECO:0000256" key="1">
    <source>
        <dbReference type="ARBA" id="ARBA00022553"/>
    </source>
</evidence>
<keyword evidence="1 6" id="KW-0597">Phosphoprotein</keyword>
<dbReference type="SMART" id="SM00448">
    <property type="entry name" value="REC"/>
    <property type="match status" value="1"/>
</dbReference>
<dbReference type="InterPro" id="IPR011006">
    <property type="entry name" value="CheY-like_superfamily"/>
</dbReference>
<dbReference type="CDD" id="cd00383">
    <property type="entry name" value="trans_reg_C"/>
    <property type="match status" value="1"/>
</dbReference>
<evidence type="ECO:0000259" key="9">
    <source>
        <dbReference type="PROSITE" id="PS51755"/>
    </source>
</evidence>
<dbReference type="GO" id="GO:0032993">
    <property type="term" value="C:protein-DNA complex"/>
    <property type="evidence" value="ECO:0007669"/>
    <property type="project" value="TreeGrafter"/>
</dbReference>
<gene>
    <name evidence="10" type="ORF">GYA55_14810</name>
</gene>
<dbReference type="PANTHER" id="PTHR48111:SF40">
    <property type="entry name" value="PHOSPHATE REGULON TRANSCRIPTIONAL REGULATORY PROTEIN PHOB"/>
    <property type="match status" value="1"/>
</dbReference>
<evidence type="ECO:0000256" key="7">
    <source>
        <dbReference type="PROSITE-ProRule" id="PRU01091"/>
    </source>
</evidence>
<dbReference type="Gene3D" id="3.40.50.2300">
    <property type="match status" value="1"/>
</dbReference>
<keyword evidence="3" id="KW-0805">Transcription regulation</keyword>
<dbReference type="PROSITE" id="PS50110">
    <property type="entry name" value="RESPONSE_REGULATORY"/>
    <property type="match status" value="1"/>
</dbReference>